<protein>
    <submittedName>
        <fullName evidence="1">Uncharacterized protein</fullName>
    </submittedName>
</protein>
<dbReference type="GO" id="GO:0005975">
    <property type="term" value="P:carbohydrate metabolic process"/>
    <property type="evidence" value="ECO:0007669"/>
    <property type="project" value="InterPro"/>
</dbReference>
<dbReference type="SUPFAM" id="SSF48208">
    <property type="entry name" value="Six-hairpin glycosidases"/>
    <property type="match status" value="1"/>
</dbReference>
<organism evidence="1 2">
    <name type="scientific">Patella caerulea</name>
    <name type="common">Rayed Mediterranean limpet</name>
    <dbReference type="NCBI Taxonomy" id="87958"/>
    <lineage>
        <taxon>Eukaryota</taxon>
        <taxon>Metazoa</taxon>
        <taxon>Spiralia</taxon>
        <taxon>Lophotrochozoa</taxon>
        <taxon>Mollusca</taxon>
        <taxon>Gastropoda</taxon>
        <taxon>Patellogastropoda</taxon>
        <taxon>Patelloidea</taxon>
        <taxon>Patellidae</taxon>
        <taxon>Patella</taxon>
    </lineage>
</organism>
<comment type="caution">
    <text evidence="1">The sequence shown here is derived from an EMBL/GenBank/DDBJ whole genome shotgun (WGS) entry which is preliminary data.</text>
</comment>
<dbReference type="EMBL" id="JAZGQO010000006">
    <property type="protein sequence ID" value="KAK6186566.1"/>
    <property type="molecule type" value="Genomic_DNA"/>
</dbReference>
<keyword evidence="2" id="KW-1185">Reference proteome</keyword>
<evidence type="ECO:0000313" key="2">
    <source>
        <dbReference type="Proteomes" id="UP001347796"/>
    </source>
</evidence>
<dbReference type="InterPro" id="IPR008928">
    <property type="entry name" value="6-hairpin_glycosidase_sf"/>
</dbReference>
<proteinExistence type="predicted"/>
<accession>A0AAN8Q3U5</accession>
<reference evidence="1 2" key="1">
    <citation type="submission" date="2024-01" db="EMBL/GenBank/DDBJ databases">
        <title>The genome of the rayed Mediterranean limpet Patella caerulea (Linnaeus, 1758).</title>
        <authorList>
            <person name="Anh-Thu Weber A."/>
            <person name="Halstead-Nussloch G."/>
        </authorList>
    </citation>
    <scope>NUCLEOTIDE SEQUENCE [LARGE SCALE GENOMIC DNA]</scope>
    <source>
        <strain evidence="1">AATW-2023a</strain>
        <tissue evidence="1">Whole specimen</tissue>
    </source>
</reference>
<sequence length="345" mass="39816">MEYRDSSERAVKFLAERLNEKGQQPEEDMRKEVSSIYKLPNQLLLSGREALCMKVLDDIKQRFLAPDGDFLSYPEKTGWQRKTSLWLLAYNWPYVNGWLTVTAQRAARYDISRPAYSYILNFYNPVQNGFLWREPYDSSKGGKGIDQSICAFMCGHLGYTSLFMGDFDRARATAEVLCRFVSKQPNLDKEFLIKMDASTGELMSSGWKDEDKTFFTIDRKEADNRYYQLGFPVIFLQKMYLATGEKHFLNAACAILDFADTCHPNVYKYYKTHKVGYGAALVARVTGNEKYQTMARKIADNILTFQEPSGLFLPDCPMLERLDQSAEYTGWLREIYVELDGFVAK</sequence>
<name>A0AAN8Q3U5_PATCE</name>
<dbReference type="AlphaFoldDB" id="A0AAN8Q3U5"/>
<gene>
    <name evidence="1" type="ORF">SNE40_008580</name>
</gene>
<evidence type="ECO:0000313" key="1">
    <source>
        <dbReference type="EMBL" id="KAK6186566.1"/>
    </source>
</evidence>
<dbReference type="Proteomes" id="UP001347796">
    <property type="component" value="Unassembled WGS sequence"/>
</dbReference>